<dbReference type="InterPro" id="IPR029052">
    <property type="entry name" value="Metallo-depent_PP-like"/>
</dbReference>
<dbReference type="RefSeq" id="WP_194076343.1">
    <property type="nucleotide sequence ID" value="NZ_CP061839.1"/>
</dbReference>
<dbReference type="Gene3D" id="3.60.21.10">
    <property type="match status" value="1"/>
</dbReference>
<dbReference type="PANTHER" id="PTHR37523">
    <property type="entry name" value="METALLOPHOSPHOESTERASE"/>
    <property type="match status" value="1"/>
</dbReference>
<organism evidence="2 3">
    <name type="scientific">Treponema pedis</name>
    <dbReference type="NCBI Taxonomy" id="409322"/>
    <lineage>
        <taxon>Bacteria</taxon>
        <taxon>Pseudomonadati</taxon>
        <taxon>Spirochaetota</taxon>
        <taxon>Spirochaetia</taxon>
        <taxon>Spirochaetales</taxon>
        <taxon>Treponemataceae</taxon>
        <taxon>Treponema</taxon>
    </lineage>
</organism>
<sequence>MTKFLIISDGHGDIEKLHALKPIAEKTDAVIFAGDFAAFQKIETGKPFLRELLKLHKHIVAVLGNCDPPDFEDELKKADISITNSLKEYKGFYFTGSGGGSKFTGTTPYERTDEELVSDLSAVKHLAEDGIKNLILVCHNPPYGGKTDKVAPFIHVGSKSITRFIKVYKPLLTVSGHIHESYAIDKIGETVLINPGALMEGRYAVANISLSNGKFKIQAELKCLE</sequence>
<protein>
    <submittedName>
        <fullName evidence="2">Metallophosphoesterase family protein</fullName>
    </submittedName>
</protein>
<dbReference type="InterPro" id="IPR004843">
    <property type="entry name" value="Calcineurin-like_PHP"/>
</dbReference>
<reference evidence="2 3" key="1">
    <citation type="submission" date="2020-09" db="EMBL/GenBank/DDBJ databases">
        <title>Characterization of Treponema spp. from bovine digital dermatitis in Korea.</title>
        <authorList>
            <person name="Espiritu H.M."/>
            <person name="Cho Y.I."/>
            <person name="Mamuad L."/>
        </authorList>
    </citation>
    <scope>NUCLEOTIDE SEQUENCE [LARGE SCALE GENOMIC DNA]</scope>
    <source>
        <strain evidence="2 3">KS1</strain>
    </source>
</reference>
<name>A0A7S6WQJ1_9SPIR</name>
<dbReference type="PANTHER" id="PTHR37523:SF1">
    <property type="entry name" value="CALCINEURIN-LIKE PHOSPHOESTERASE DOMAIN-CONTAINING PROTEIN"/>
    <property type="match status" value="1"/>
</dbReference>
<dbReference type="Proteomes" id="UP000593915">
    <property type="component" value="Chromosome"/>
</dbReference>
<dbReference type="Pfam" id="PF00149">
    <property type="entry name" value="Metallophos"/>
    <property type="match status" value="1"/>
</dbReference>
<evidence type="ECO:0000313" key="2">
    <source>
        <dbReference type="EMBL" id="QOW60902.1"/>
    </source>
</evidence>
<dbReference type="AlphaFoldDB" id="A0A7S6WQJ1"/>
<feature type="domain" description="Calcineurin-like phosphoesterase" evidence="1">
    <location>
        <begin position="3"/>
        <end position="180"/>
    </location>
</feature>
<evidence type="ECO:0000259" key="1">
    <source>
        <dbReference type="Pfam" id="PF00149"/>
    </source>
</evidence>
<proteinExistence type="predicted"/>
<dbReference type="GO" id="GO:0016787">
    <property type="term" value="F:hydrolase activity"/>
    <property type="evidence" value="ECO:0007669"/>
    <property type="project" value="InterPro"/>
</dbReference>
<gene>
    <name evidence="2" type="ORF">IFE08_00275</name>
</gene>
<evidence type="ECO:0000313" key="3">
    <source>
        <dbReference type="Proteomes" id="UP000593915"/>
    </source>
</evidence>
<dbReference type="EMBL" id="CP061839">
    <property type="protein sequence ID" value="QOW60902.1"/>
    <property type="molecule type" value="Genomic_DNA"/>
</dbReference>
<accession>A0A7S6WQJ1</accession>
<dbReference type="SUPFAM" id="SSF56300">
    <property type="entry name" value="Metallo-dependent phosphatases"/>
    <property type="match status" value="1"/>
</dbReference>